<gene>
    <name evidence="7" type="ORF">GPA10_17310</name>
</gene>
<evidence type="ECO:0000259" key="6">
    <source>
        <dbReference type="PROSITE" id="PS50977"/>
    </source>
</evidence>
<dbReference type="Gene3D" id="1.10.10.60">
    <property type="entry name" value="Homeodomain-like"/>
    <property type="match status" value="1"/>
</dbReference>
<dbReference type="InterPro" id="IPR036271">
    <property type="entry name" value="Tet_transcr_reg_TetR-rel_C_sf"/>
</dbReference>
<keyword evidence="8" id="KW-1185">Reference proteome</keyword>
<dbReference type="Pfam" id="PF00440">
    <property type="entry name" value="TetR_N"/>
    <property type="match status" value="1"/>
</dbReference>
<keyword evidence="1" id="KW-0805">Transcription regulation</keyword>
<dbReference type="Gene3D" id="1.10.357.10">
    <property type="entry name" value="Tetracycline Repressor, domain 2"/>
    <property type="match status" value="1"/>
</dbReference>
<dbReference type="Proteomes" id="UP000483802">
    <property type="component" value="Unassembled WGS sequence"/>
</dbReference>
<evidence type="ECO:0000256" key="2">
    <source>
        <dbReference type="ARBA" id="ARBA00023125"/>
    </source>
</evidence>
<dbReference type="PROSITE" id="PS50977">
    <property type="entry name" value="HTH_TETR_2"/>
    <property type="match status" value="1"/>
</dbReference>
<evidence type="ECO:0000256" key="5">
    <source>
        <dbReference type="SAM" id="MobiDB-lite"/>
    </source>
</evidence>
<feature type="DNA-binding region" description="H-T-H motif" evidence="4">
    <location>
        <begin position="74"/>
        <end position="93"/>
    </location>
</feature>
<dbReference type="InterPro" id="IPR004111">
    <property type="entry name" value="Repressor_TetR_C"/>
</dbReference>
<proteinExistence type="predicted"/>
<dbReference type="GO" id="GO:0045892">
    <property type="term" value="P:negative regulation of DNA-templated transcription"/>
    <property type="evidence" value="ECO:0007669"/>
    <property type="project" value="InterPro"/>
</dbReference>
<dbReference type="SUPFAM" id="SSF48498">
    <property type="entry name" value="Tetracyclin repressor-like, C-terminal domain"/>
    <property type="match status" value="1"/>
</dbReference>
<dbReference type="InterPro" id="IPR001647">
    <property type="entry name" value="HTH_TetR"/>
</dbReference>
<feature type="region of interest" description="Disordered" evidence="5">
    <location>
        <begin position="1"/>
        <end position="53"/>
    </location>
</feature>
<dbReference type="EMBL" id="WPNZ01000009">
    <property type="protein sequence ID" value="MVO86471.1"/>
    <property type="molecule type" value="Genomic_DNA"/>
</dbReference>
<evidence type="ECO:0000256" key="3">
    <source>
        <dbReference type="ARBA" id="ARBA00023163"/>
    </source>
</evidence>
<dbReference type="Pfam" id="PF02909">
    <property type="entry name" value="TetR_C_1"/>
    <property type="match status" value="1"/>
</dbReference>
<evidence type="ECO:0000313" key="7">
    <source>
        <dbReference type="EMBL" id="MVO86471.1"/>
    </source>
</evidence>
<dbReference type="RefSeq" id="WP_079086679.1">
    <property type="nucleotide sequence ID" value="NZ_WPNZ01000009.1"/>
</dbReference>
<name>A0A6L6WYA4_9ACTN</name>
<feature type="compositionally biased region" description="Low complexity" evidence="5">
    <location>
        <begin position="7"/>
        <end position="23"/>
    </location>
</feature>
<comment type="caution">
    <text evidence="7">The sequence shown here is derived from an EMBL/GenBank/DDBJ whole genome shotgun (WGS) entry which is preliminary data.</text>
</comment>
<dbReference type="InterPro" id="IPR009057">
    <property type="entry name" value="Homeodomain-like_sf"/>
</dbReference>
<evidence type="ECO:0000256" key="4">
    <source>
        <dbReference type="PROSITE-ProRule" id="PRU00335"/>
    </source>
</evidence>
<dbReference type="InterPro" id="IPR023772">
    <property type="entry name" value="DNA-bd_HTH_TetR-type_CS"/>
</dbReference>
<dbReference type="SUPFAM" id="SSF46689">
    <property type="entry name" value="Homeodomain-like"/>
    <property type="match status" value="1"/>
</dbReference>
<feature type="domain" description="HTH tetR-type" evidence="6">
    <location>
        <begin position="51"/>
        <end position="111"/>
    </location>
</feature>
<evidence type="ECO:0000313" key="8">
    <source>
        <dbReference type="Proteomes" id="UP000483802"/>
    </source>
</evidence>
<dbReference type="GO" id="GO:0003677">
    <property type="term" value="F:DNA binding"/>
    <property type="evidence" value="ECO:0007669"/>
    <property type="project" value="UniProtKB-UniRule"/>
</dbReference>
<dbReference type="AlphaFoldDB" id="A0A6L6WYA4"/>
<organism evidence="7 8">
    <name type="scientific">Streptomyces typhae</name>
    <dbReference type="NCBI Taxonomy" id="2681492"/>
    <lineage>
        <taxon>Bacteria</taxon>
        <taxon>Bacillati</taxon>
        <taxon>Actinomycetota</taxon>
        <taxon>Actinomycetes</taxon>
        <taxon>Kitasatosporales</taxon>
        <taxon>Streptomycetaceae</taxon>
        <taxon>Streptomyces</taxon>
    </lineage>
</organism>
<reference evidence="7 8" key="1">
    <citation type="submission" date="2019-11" db="EMBL/GenBank/DDBJ databases">
        <title>Streptomyces typhae sp. nov., a novel endophytic actinomycete isolated from the root of cattail pollen (Typha angustifolia L.).</title>
        <authorList>
            <person name="Peng C."/>
        </authorList>
    </citation>
    <scope>NUCLEOTIDE SEQUENCE [LARGE SCALE GENOMIC DNA]</scope>
    <source>
        <strain evidence="8">p1417</strain>
    </source>
</reference>
<accession>A0A6L6WYA4</accession>
<protein>
    <submittedName>
        <fullName evidence="7">TetR family transcriptional regulator</fullName>
    </submittedName>
</protein>
<keyword evidence="2 4" id="KW-0238">DNA-binding</keyword>
<dbReference type="PROSITE" id="PS01081">
    <property type="entry name" value="HTH_TETR_1"/>
    <property type="match status" value="1"/>
</dbReference>
<evidence type="ECO:0000256" key="1">
    <source>
        <dbReference type="ARBA" id="ARBA00023015"/>
    </source>
</evidence>
<sequence length="270" mass="29287">MPRAAQPTNPSTGPSAGSSARPSKSSRKEPALDAIGSVWTRPQRPRRDQPTLSRDQIVAEAVALLDTDGIEALSMRKLGTRLNAGATSLYTHVSNKDELIELVVDEVYGEIRVPRPESGTEWRAAAVECGNNVRAAILRHPWIASVLGEVGMAHLGPNMMRLTEDTLELFESGGFSPQRAEVALKTIWAYVIGTAATEAAWLTMLARSGQDEQEWAERVAAVSEQAMEPFPRLRQLYAEQGAGAADQTRRSNFDVGLDVILDGLEAQRGA</sequence>
<keyword evidence="3" id="KW-0804">Transcription</keyword>